<proteinExistence type="predicted"/>
<dbReference type="STRING" id="477184.KYC_21506"/>
<comment type="caution">
    <text evidence="3">The sequence shown here is derived from an EMBL/GenBank/DDBJ whole genome shotgun (WGS) entry which is preliminary data.</text>
</comment>
<dbReference type="InterPro" id="IPR006315">
    <property type="entry name" value="OM_autotransptr_brl_dom"/>
</dbReference>
<reference evidence="3 4" key="1">
    <citation type="journal article" date="2012" name="J. Bacteriol.">
        <title>Genome sequence of the highly efficient arsenite-oxidizing bacterium Achromobacter arsenitoxydans SY8.</title>
        <authorList>
            <person name="Li X."/>
            <person name="Hu Y."/>
            <person name="Gong J."/>
            <person name="Lin Y."/>
            <person name="Johnstone L."/>
            <person name="Rensing C."/>
            <person name="Wang G."/>
        </authorList>
    </citation>
    <scope>NUCLEOTIDE SEQUENCE [LARGE SCALE GENOMIC DNA]</scope>
    <source>
        <strain evidence="3 4">SY8</strain>
    </source>
</reference>
<dbReference type="NCBIfam" id="TIGR02601">
    <property type="entry name" value="autotrns_rpt"/>
    <property type="match status" value="6"/>
</dbReference>
<dbReference type="InterPro" id="IPR005546">
    <property type="entry name" value="Autotransporte_beta"/>
</dbReference>
<dbReference type="Gene3D" id="2.160.20.20">
    <property type="match status" value="2"/>
</dbReference>
<dbReference type="eggNOG" id="COG4625">
    <property type="taxonomic scope" value="Bacteria"/>
</dbReference>
<dbReference type="InterPro" id="IPR036709">
    <property type="entry name" value="Autotransporte_beta_dom_sf"/>
</dbReference>
<sequence length="1549" mass="151079">MAAVAGALEKNVAGGDGSTGYLTVMNSPLTVNRSLLIGGGGGGGALDADGGRGGDGYLILSGAGLSVADTLLIGGADGGNSGSYTGANSGAGGRGGNGTLTVDSNSTVSIGSGARLVLGGGTGGGAGVLNLGQGTANFAGGGSFIINENGTLNIGNGTGGATVGGTIENLPSLINNGTINFNQAAGSIYTLASSISGSGSVAINSGATTVLLGNNAYTGGTKVSAGTLQIGDGGLTGSVSGNIANNAVVVFNRSDTVDYSGILSGAGYLVKNGAGTLRLRGANTATGNFDVWSGGLELTGPAARLGGPTSQMWVGTNATASLTVSSAAQLTTHDAFIGSMRGATATVTGADSAWTANYLYVGRHASSDLRVLDGGQMTAERTVVGNGADGSVLVSGANSLWTSTSAILMGTQLSSTGSVVVQSAGTARTPRVEFGSGGGVLWVVGSDFGGRGVLWTQEVVRQASTQQAAVNFNGGVLRAAAAAPNLFQGFNAGDVTLYTGGLYLDSNGYDVGIGVALDGPGRLNKTGAGTLTLSGANTYSGGTAVQAGTLLTGSSQVLGSGPVDISAGATLDLGGNAQSVGELTGAGEVRLGSATLTLGAGNSSALYSGVVSGTGGLRKLGTGTFILSGVSGYSGATQIDGGALVVNGSIANSAVTVGSGARLGGSGTVGSTTVASGGVLAPGNSLGSLRVAGDFTLAAGGTLDYELGAPGTGASAPGASDHLQVDGNVALNGTLSLSDSAAAAGVGYYRLISYGGALSVAGLQLGSIPSSLVSSNVRVVSEVAGHVDLRVSDAGSNLLQTWTGGNAAWTSASSNWVNDGGSAAEAWAGNHAVFLTAGGGTVDVQGTQSFAGLQFVADGYRLNGAGTLETRAAGSELRVLGGAAATIDTVISGTGGVDKTQGGTLTLNGANTYAGGTTVSGGVLSVSSDANLGAASGGLALNGGTLRIADAAFQSTARSLALGASGGALDLPNDFTLQGAVSGAGALNKTGAGVLTLASDSSAYAGTAIVSAGGLTLADGARLGGSVQIAQGALLAGSGTLGSAAFAAGAVHAPGGDAIGAQTFTGDYVNHGTLRIDATPTSHDSVVVAGGVDITGATLDLRLTPADAAAWSAVTGPYTLISKQSAGAVAGGFATVNNPLLFLDASVNTAGGDGNDVTLTLERNQRSVASAARTPNQRAVAAAIDSLPQSHDVWRAAMLSNDAGQLQQGLDQLSGDTHASVVSGLMNAAPVAPQAGLARLRVNLAAPMLPGAASAQAGATDAPAAAALLPRSGASPLWAQVTGDWQRQRGDGNAPGADQNSTGVVVGGDVGVGQGWRVGGAFGYTDARLRPDQRSATAKTQSYTATIYGGKSFAAGAGAINVLAGAAYSWHDIDTRRQVRYGSLDQNLTASYSGNTTQLFAEAGYSLAVTPAVTLEPFIGLSWSDLRVRGFSESGGSAALSGSAQSQDTTSTLAGLRGQWAPAQTDLVLRGMLGWRHAYGSLRPTQTLAFDQGASFSVAGAPIARDAARVELGADLVVVRNMTAGLSYAGEFGGGNRQHAGSVDVRWRF</sequence>
<dbReference type="Gene3D" id="2.40.128.130">
    <property type="entry name" value="Autotransporter beta-domain"/>
    <property type="match status" value="1"/>
</dbReference>
<dbReference type="PANTHER" id="PTHR35037">
    <property type="entry name" value="C-TERMINAL REGION OF AIDA-LIKE PROTEIN"/>
    <property type="match status" value="1"/>
</dbReference>
<evidence type="ECO:0000256" key="1">
    <source>
        <dbReference type="ARBA" id="ARBA00022729"/>
    </source>
</evidence>
<keyword evidence="1" id="KW-0732">Signal</keyword>
<evidence type="ECO:0000313" key="4">
    <source>
        <dbReference type="Proteomes" id="UP000003113"/>
    </source>
</evidence>
<evidence type="ECO:0000313" key="3">
    <source>
        <dbReference type="EMBL" id="EHK64268.1"/>
    </source>
</evidence>
<dbReference type="PANTHER" id="PTHR35037:SF3">
    <property type="entry name" value="C-TERMINAL REGION OF AIDA-LIKE PROTEIN"/>
    <property type="match status" value="1"/>
</dbReference>
<dbReference type="InterPro" id="IPR030895">
    <property type="entry name" value="T5SS_PEPC_rpt"/>
</dbReference>
<protein>
    <submittedName>
        <fullName evidence="3">Autotransporter</fullName>
    </submittedName>
</protein>
<dbReference type="InterPro" id="IPR011050">
    <property type="entry name" value="Pectin_lyase_fold/virulence"/>
</dbReference>
<feature type="domain" description="Autotransporter" evidence="2">
    <location>
        <begin position="1270"/>
        <end position="1549"/>
    </location>
</feature>
<gene>
    <name evidence="3" type="ORF">KYC_21506</name>
</gene>
<dbReference type="SUPFAM" id="SSF51126">
    <property type="entry name" value="Pectin lyase-like"/>
    <property type="match status" value="4"/>
</dbReference>
<dbReference type="PROSITE" id="PS51208">
    <property type="entry name" value="AUTOTRANSPORTER"/>
    <property type="match status" value="1"/>
</dbReference>
<dbReference type="SMART" id="SM00869">
    <property type="entry name" value="Autotransporter"/>
    <property type="match status" value="1"/>
</dbReference>
<dbReference type="Pfam" id="PF12951">
    <property type="entry name" value="PATR"/>
    <property type="match status" value="6"/>
</dbReference>
<dbReference type="InterPro" id="IPR013425">
    <property type="entry name" value="Autotrns_rpt"/>
</dbReference>
<dbReference type="InterPro" id="IPR012332">
    <property type="entry name" value="Autotransporter_pectin_lyase_C"/>
</dbReference>
<dbReference type="EMBL" id="AGUF01000067">
    <property type="protein sequence ID" value="EHK64268.1"/>
    <property type="molecule type" value="Genomic_DNA"/>
</dbReference>
<organism evidence="3 4">
    <name type="scientific">Achromobacter arsenitoxydans SY8</name>
    <dbReference type="NCBI Taxonomy" id="477184"/>
    <lineage>
        <taxon>Bacteria</taxon>
        <taxon>Pseudomonadati</taxon>
        <taxon>Pseudomonadota</taxon>
        <taxon>Betaproteobacteria</taxon>
        <taxon>Burkholderiales</taxon>
        <taxon>Alcaligenaceae</taxon>
        <taxon>Achromobacter</taxon>
    </lineage>
</organism>
<dbReference type="PATRIC" id="fig|477184.5.peg.4227"/>
<dbReference type="Pfam" id="PF03797">
    <property type="entry name" value="Autotransporter"/>
    <property type="match status" value="1"/>
</dbReference>
<keyword evidence="4" id="KW-1185">Reference proteome</keyword>
<dbReference type="SUPFAM" id="SSF103515">
    <property type="entry name" value="Autotransporter"/>
    <property type="match status" value="1"/>
</dbReference>
<dbReference type="InterPro" id="IPR051551">
    <property type="entry name" value="Autotransporter_adhesion"/>
</dbReference>
<dbReference type="GO" id="GO:0019867">
    <property type="term" value="C:outer membrane"/>
    <property type="evidence" value="ECO:0007669"/>
    <property type="project" value="InterPro"/>
</dbReference>
<name>H0FBZ2_9BURK</name>
<dbReference type="Proteomes" id="UP000003113">
    <property type="component" value="Unassembled WGS sequence"/>
</dbReference>
<accession>H0FBZ2</accession>
<dbReference type="eggNOG" id="COG3210">
    <property type="taxonomic scope" value="Bacteria"/>
</dbReference>
<evidence type="ECO:0000259" key="2">
    <source>
        <dbReference type="PROSITE" id="PS51208"/>
    </source>
</evidence>
<dbReference type="NCBIfam" id="TIGR01414">
    <property type="entry name" value="autotrans_barl"/>
    <property type="match status" value="1"/>
</dbReference>
<dbReference type="NCBIfam" id="TIGR04393">
    <property type="entry name" value="rpt_T5SS_PEPC"/>
    <property type="match status" value="1"/>
</dbReference>